<sequence length="539" mass="57941">MRRAGQPPRAILSAPGNGRVSFECDLIDKTTRQNQHSTADNYGRFAPPSVARKEPLSSSAPSTLFLYQPFSSDKGPPSPLVKDVDRQQSHKKRAFGGFDRFDSTTNAAPVGGGNEERARLVPLILTTEGHADDNGNNHDSDHDNDDVTKTKDREQVVPQEPTPVQQRSLRASTKTMTTADTAPAPLPLMAPSSSRASLLFSSSTTIAPSSSSETVVATASTTGPLSAPIVSCLSTSSARVDSKPKTSSHLQQNTKVQRRQSSEDGLTTSTTHDLAIPTKCRMVFHMRDEVSKVKGLCANDGGLANFRPLPQPRQWQAAPQYPLRATTSLKTTKTVSFQEPEPWKKRSSEEITSPRVVLISKDEVSSRKPTALVTRSTLQADDERGQLSDEAEDATTATATAATNVVARPASASVPAIRPSAVMEDRGHAGNFSAPSPSADSSMAQRMEAKPLPMARTSTNNSYNSSSNTGKGSPPTSNGGNRFSRLWKSVAQKVGTGHSHSHRHIEDDNNGYPTNKHHHVYHSQSAQGSDLEPLVVNAK</sequence>
<gene>
    <name evidence="2" type="ORF">EMPS_07088</name>
</gene>
<feature type="region of interest" description="Disordered" evidence="1">
    <location>
        <begin position="31"/>
        <end position="115"/>
    </location>
</feature>
<feature type="compositionally biased region" description="Low complexity" evidence="1">
    <location>
        <begin position="156"/>
        <end position="190"/>
    </location>
</feature>
<feature type="compositionally biased region" description="Basic and acidic residues" evidence="1">
    <location>
        <begin position="129"/>
        <end position="155"/>
    </location>
</feature>
<reference evidence="2" key="1">
    <citation type="submission" date="2021-11" db="EMBL/GenBank/DDBJ databases">
        <authorList>
            <person name="Herlambang A."/>
            <person name="Guo Y."/>
            <person name="Takashima Y."/>
            <person name="Nishizawa T."/>
        </authorList>
    </citation>
    <scope>NUCLEOTIDE SEQUENCE</scope>
    <source>
        <strain evidence="2">E1425</strain>
    </source>
</reference>
<organism evidence="2 3">
    <name type="scientific">Entomortierella parvispora</name>
    <dbReference type="NCBI Taxonomy" id="205924"/>
    <lineage>
        <taxon>Eukaryota</taxon>
        <taxon>Fungi</taxon>
        <taxon>Fungi incertae sedis</taxon>
        <taxon>Mucoromycota</taxon>
        <taxon>Mortierellomycotina</taxon>
        <taxon>Mortierellomycetes</taxon>
        <taxon>Mortierellales</taxon>
        <taxon>Mortierellaceae</taxon>
        <taxon>Entomortierella</taxon>
    </lineage>
</organism>
<dbReference type="EMBL" id="BQFW01000009">
    <property type="protein sequence ID" value="GJJ74730.1"/>
    <property type="molecule type" value="Genomic_DNA"/>
</dbReference>
<evidence type="ECO:0000313" key="3">
    <source>
        <dbReference type="Proteomes" id="UP000827284"/>
    </source>
</evidence>
<feature type="region of interest" description="Disordered" evidence="1">
    <location>
        <begin position="425"/>
        <end position="539"/>
    </location>
</feature>
<feature type="compositionally biased region" description="Polar residues" evidence="1">
    <location>
        <begin position="470"/>
        <end position="481"/>
    </location>
</feature>
<dbReference type="OrthoDB" id="2431782at2759"/>
<feature type="compositionally biased region" description="Low complexity" evidence="1">
    <location>
        <begin position="457"/>
        <end position="469"/>
    </location>
</feature>
<reference evidence="2" key="2">
    <citation type="journal article" date="2022" name="Microbiol. Resour. Announc.">
        <title>Whole-Genome Sequence of Entomortierella parvispora E1425, a Mucoromycotan Fungus Associated with Burkholderiaceae-Related Endosymbiotic Bacteria.</title>
        <authorList>
            <person name="Herlambang A."/>
            <person name="Guo Y."/>
            <person name="Takashima Y."/>
            <person name="Narisawa K."/>
            <person name="Ohta H."/>
            <person name="Nishizawa T."/>
        </authorList>
    </citation>
    <scope>NUCLEOTIDE SEQUENCE</scope>
    <source>
        <strain evidence="2">E1425</strain>
    </source>
</reference>
<feature type="compositionally biased region" description="Polar residues" evidence="1">
    <location>
        <begin position="238"/>
        <end position="255"/>
    </location>
</feature>
<feature type="compositionally biased region" description="Low complexity" evidence="1">
    <location>
        <begin position="433"/>
        <end position="442"/>
    </location>
</feature>
<proteinExistence type="predicted"/>
<evidence type="ECO:0000256" key="1">
    <source>
        <dbReference type="SAM" id="MobiDB-lite"/>
    </source>
</evidence>
<evidence type="ECO:0000313" key="2">
    <source>
        <dbReference type="EMBL" id="GJJ74730.1"/>
    </source>
</evidence>
<feature type="region of interest" description="Disordered" evidence="1">
    <location>
        <begin position="238"/>
        <end position="270"/>
    </location>
</feature>
<accession>A0A9P3HDH5</accession>
<protein>
    <submittedName>
        <fullName evidence="2">Uncharacterized protein</fullName>
    </submittedName>
</protein>
<feature type="region of interest" description="Disordered" evidence="1">
    <location>
        <begin position="377"/>
        <end position="400"/>
    </location>
</feature>
<dbReference type="AlphaFoldDB" id="A0A9P3HDH5"/>
<comment type="caution">
    <text evidence="2">The sequence shown here is derived from an EMBL/GenBank/DDBJ whole genome shotgun (WGS) entry which is preliminary data.</text>
</comment>
<feature type="region of interest" description="Disordered" evidence="1">
    <location>
        <begin position="128"/>
        <end position="190"/>
    </location>
</feature>
<name>A0A9P3HDH5_9FUNG</name>
<keyword evidence="3" id="KW-1185">Reference proteome</keyword>
<dbReference type="Proteomes" id="UP000827284">
    <property type="component" value="Unassembled WGS sequence"/>
</dbReference>